<proteinExistence type="inferred from homology"/>
<dbReference type="AlphaFoldDB" id="A0A0W1KJL0"/>
<evidence type="ECO:0000259" key="8">
    <source>
        <dbReference type="Pfam" id="PF13742"/>
    </source>
</evidence>
<dbReference type="InterPro" id="IPR003753">
    <property type="entry name" value="Exonuc_VII_L"/>
</dbReference>
<evidence type="ECO:0000256" key="5">
    <source>
        <dbReference type="HAMAP-Rule" id="MF_00378"/>
    </source>
</evidence>
<dbReference type="OrthoDB" id="9802795at2"/>
<protein>
    <recommendedName>
        <fullName evidence="5">Exodeoxyribonuclease 7 large subunit</fullName>
        <ecNumber evidence="5">3.1.11.6</ecNumber>
    </recommendedName>
    <alternativeName>
        <fullName evidence="5">Exodeoxyribonuclease VII large subunit</fullName>
        <shortName evidence="5">Exonuclease VII large subunit</shortName>
    </alternativeName>
</protein>
<dbReference type="Pfam" id="PF02601">
    <property type="entry name" value="Exonuc_VII_L"/>
    <property type="match status" value="1"/>
</dbReference>
<comment type="catalytic activity">
    <reaction evidence="5 6">
        <text>Exonucleolytic cleavage in either 5'- to 3'- or 3'- to 5'-direction to yield nucleoside 5'-phosphates.</text>
        <dbReference type="EC" id="3.1.11.6"/>
    </reaction>
</comment>
<name>A0A0W1KJL0_9ACTO</name>
<keyword evidence="1 5" id="KW-0963">Cytoplasm</keyword>
<dbReference type="PATRIC" id="fig|59561.3.peg.1492"/>
<keyword evidence="4 5" id="KW-0269">Exonuclease</keyword>
<dbReference type="Proteomes" id="UP000054404">
    <property type="component" value="Unassembled WGS sequence"/>
</dbReference>
<evidence type="ECO:0000256" key="6">
    <source>
        <dbReference type="RuleBase" id="RU004355"/>
    </source>
</evidence>
<dbReference type="EC" id="3.1.11.6" evidence="5"/>
<organism evidence="9 11">
    <name type="scientific">Trueperella bernardiae</name>
    <dbReference type="NCBI Taxonomy" id="59561"/>
    <lineage>
        <taxon>Bacteria</taxon>
        <taxon>Bacillati</taxon>
        <taxon>Actinomycetota</taxon>
        <taxon>Actinomycetes</taxon>
        <taxon>Actinomycetales</taxon>
        <taxon>Actinomycetaceae</taxon>
        <taxon>Trueperella</taxon>
    </lineage>
</organism>
<dbReference type="InterPro" id="IPR025824">
    <property type="entry name" value="OB-fold_nuc-bd_dom"/>
</dbReference>
<dbReference type="Pfam" id="PF13742">
    <property type="entry name" value="tRNA_anti_2"/>
    <property type="match status" value="1"/>
</dbReference>
<dbReference type="CDD" id="cd04489">
    <property type="entry name" value="ExoVII_LU_OBF"/>
    <property type="match status" value="1"/>
</dbReference>
<dbReference type="PANTHER" id="PTHR30008:SF0">
    <property type="entry name" value="EXODEOXYRIBONUCLEASE 7 LARGE SUBUNIT"/>
    <property type="match status" value="1"/>
</dbReference>
<dbReference type="EMBL" id="LNIZ01000007">
    <property type="protein sequence ID" value="KTF03710.1"/>
    <property type="molecule type" value="Genomic_DNA"/>
</dbReference>
<dbReference type="HAMAP" id="MF_00378">
    <property type="entry name" value="Exonuc_7_L"/>
    <property type="match status" value="1"/>
</dbReference>
<comment type="caution">
    <text evidence="9">The sequence shown here is derived from an EMBL/GenBank/DDBJ whole genome shotgun (WGS) entry which is preliminary data.</text>
</comment>
<comment type="function">
    <text evidence="5">Bidirectionally degrades single-stranded DNA into large acid-insoluble oligonucleotides, which are then degraded further into small acid-soluble oligonucleotides.</text>
</comment>
<evidence type="ECO:0000256" key="1">
    <source>
        <dbReference type="ARBA" id="ARBA00022490"/>
    </source>
</evidence>
<evidence type="ECO:0000313" key="10">
    <source>
        <dbReference type="EMBL" id="MDK8601923.1"/>
    </source>
</evidence>
<accession>A0A0W1KJL0</accession>
<comment type="subcellular location">
    <subcellularLocation>
        <location evidence="5 6">Cytoplasm</location>
    </subcellularLocation>
</comment>
<feature type="domain" description="Exonuclease VII large subunit C-terminal" evidence="7">
    <location>
        <begin position="137"/>
        <end position="343"/>
    </location>
</feature>
<dbReference type="GO" id="GO:0006308">
    <property type="term" value="P:DNA catabolic process"/>
    <property type="evidence" value="ECO:0007669"/>
    <property type="project" value="UniProtKB-UniRule"/>
</dbReference>
<reference evidence="10" key="2">
    <citation type="submission" date="2023-05" db="EMBL/GenBank/DDBJ databases">
        <title>Genomic Catalog of Human Bladder Bacteria.</title>
        <authorList>
            <person name="Du J."/>
        </authorList>
    </citation>
    <scope>NUCLEOTIDE SEQUENCE</scope>
    <source>
        <strain evidence="10">UMB1304A</strain>
    </source>
</reference>
<comment type="similarity">
    <text evidence="5 6">Belongs to the XseA family.</text>
</comment>
<sequence>MSIKVPDDLPQLAHLTSPEHPWPLRLLSAKIGEYVAKMSRLWVEGEVIQLNRRANARVQFFTLADLEEKMTITCKIWSHNLPPTISEGSRVIIAAKPDFWTGNGSLSLQVDEIRTVGVGDLLARIEQLKVKLAAEGLFDPAKKKPLPFLPRKIGLICGRNTQAMHDVVENVQRRWAAARFEIREVQVQGAGAVDAMIPALQELDAIDDVDVIVLARGGGSVEDLFPFSDERLVRAAFSATTPIVSAIGHEPDSPVLDFVADFRASTPTDAAKNIVPDVGEERQGLTTTVRRGRIAVDHLLDLALSELATLRARPSLTHPEAMVDNRAEDLANLREWSHVHIRRILDSHVTALEAELGRLRTLSPLSTLKRGYAVIRTEDGLVGSVAGVAVGAAARATLHDGTLDMTIDHVTKG</sequence>
<keyword evidence="11" id="KW-1185">Reference proteome</keyword>
<evidence type="ECO:0000256" key="3">
    <source>
        <dbReference type="ARBA" id="ARBA00022801"/>
    </source>
</evidence>
<feature type="domain" description="OB-fold nucleic acid binding" evidence="8">
    <location>
        <begin position="25"/>
        <end position="114"/>
    </location>
</feature>
<dbReference type="EMBL" id="JASPDQ010000011">
    <property type="protein sequence ID" value="MDK8601923.1"/>
    <property type="molecule type" value="Genomic_DNA"/>
</dbReference>
<evidence type="ECO:0000313" key="9">
    <source>
        <dbReference type="EMBL" id="KTF03710.1"/>
    </source>
</evidence>
<dbReference type="GO" id="GO:0008855">
    <property type="term" value="F:exodeoxyribonuclease VII activity"/>
    <property type="evidence" value="ECO:0007669"/>
    <property type="project" value="UniProtKB-UniRule"/>
</dbReference>
<keyword evidence="3 5" id="KW-0378">Hydrolase</keyword>
<dbReference type="PANTHER" id="PTHR30008">
    <property type="entry name" value="EXODEOXYRIBONUCLEASE 7 LARGE SUBUNIT"/>
    <property type="match status" value="1"/>
</dbReference>
<evidence type="ECO:0000259" key="7">
    <source>
        <dbReference type="Pfam" id="PF02601"/>
    </source>
</evidence>
<dbReference type="GO" id="GO:0009318">
    <property type="term" value="C:exodeoxyribonuclease VII complex"/>
    <property type="evidence" value="ECO:0007669"/>
    <property type="project" value="UniProtKB-UniRule"/>
</dbReference>
<dbReference type="Proteomes" id="UP001225576">
    <property type="component" value="Unassembled WGS sequence"/>
</dbReference>
<dbReference type="InterPro" id="IPR020579">
    <property type="entry name" value="Exonuc_VII_lsu_C"/>
</dbReference>
<evidence type="ECO:0000313" key="11">
    <source>
        <dbReference type="Proteomes" id="UP000054404"/>
    </source>
</evidence>
<evidence type="ECO:0000256" key="4">
    <source>
        <dbReference type="ARBA" id="ARBA00022839"/>
    </source>
</evidence>
<gene>
    <name evidence="5 9" type="primary">xseA</name>
    <name evidence="9" type="ORF">AQZ59_01500</name>
    <name evidence="10" type="ORF">QP858_05530</name>
</gene>
<evidence type="ECO:0000256" key="2">
    <source>
        <dbReference type="ARBA" id="ARBA00022722"/>
    </source>
</evidence>
<dbReference type="RefSeq" id="WP_062614020.1">
    <property type="nucleotide sequence ID" value="NZ_CALTZF010000028.1"/>
</dbReference>
<dbReference type="GO" id="GO:0005737">
    <property type="term" value="C:cytoplasm"/>
    <property type="evidence" value="ECO:0007669"/>
    <property type="project" value="UniProtKB-SubCell"/>
</dbReference>
<dbReference type="NCBIfam" id="TIGR00237">
    <property type="entry name" value="xseA"/>
    <property type="match status" value="1"/>
</dbReference>
<comment type="subunit">
    <text evidence="5">Heterooligomer composed of large and small subunits.</text>
</comment>
<dbReference type="GO" id="GO:0003676">
    <property type="term" value="F:nucleic acid binding"/>
    <property type="evidence" value="ECO:0007669"/>
    <property type="project" value="InterPro"/>
</dbReference>
<keyword evidence="2 5" id="KW-0540">Nuclease</keyword>
<dbReference type="STRING" id="59561.AQZ59_01500"/>
<reference evidence="9 11" key="1">
    <citation type="submission" date="2015-11" db="EMBL/GenBank/DDBJ databases">
        <title>Draft Genome Sequence of the Type Strain Trueperella bernardiae LCDC 89-0504T, Isolated from Blood Culture.</title>
        <authorList>
            <person name="Bernier A.-M."/>
            <person name="Bernard K."/>
        </authorList>
    </citation>
    <scope>NUCLEOTIDE SEQUENCE [LARGE SCALE GENOMIC DNA]</scope>
    <source>
        <strain evidence="9 11">LCDC 89-0504</strain>
    </source>
</reference>